<dbReference type="VEuPathDB" id="FungiDB:EMCG_09191"/>
<dbReference type="EMBL" id="LCZI01000728">
    <property type="protein sequence ID" value="KKZ64902.1"/>
    <property type="molecule type" value="Genomic_DNA"/>
</dbReference>
<evidence type="ECO:0000313" key="1">
    <source>
        <dbReference type="EMBL" id="KKZ64902.1"/>
    </source>
</evidence>
<accession>A0A0G2I2R3</accession>
<sequence length="191" mass="21441">MGARGFGAYPTLTLRAPELRISPSTALDKSADFSRQSSTPNSPWQDLVGQIAGGVFGRERAQLPVYFEKRIWRLADQSVRRKALHLGDFPEPPPQSTEKIIFLAIGSVHLGQAFRVDTKGATCFQNTEEDPDINRRPVIDIKREPGSVLPTLTHTTIRKDYFIAIIPPYSVPHSPDVLERSKYEYLPLLRS</sequence>
<name>A0A0G2I2R3_9EURO</name>
<evidence type="ECO:0000313" key="2">
    <source>
        <dbReference type="Proteomes" id="UP000034164"/>
    </source>
</evidence>
<proteinExistence type="predicted"/>
<organism evidence="1 2">
    <name type="scientific">[Emmonsia] crescens</name>
    <dbReference type="NCBI Taxonomy" id="73230"/>
    <lineage>
        <taxon>Eukaryota</taxon>
        <taxon>Fungi</taxon>
        <taxon>Dikarya</taxon>
        <taxon>Ascomycota</taxon>
        <taxon>Pezizomycotina</taxon>
        <taxon>Eurotiomycetes</taxon>
        <taxon>Eurotiomycetidae</taxon>
        <taxon>Onygenales</taxon>
        <taxon>Ajellomycetaceae</taxon>
        <taxon>Emergomyces</taxon>
    </lineage>
</organism>
<reference evidence="2" key="1">
    <citation type="journal article" date="2015" name="PLoS Genet.">
        <title>The dynamic genome and transcriptome of the human fungal pathogen Blastomyces and close relative Emmonsia.</title>
        <authorList>
            <person name="Munoz J.F."/>
            <person name="Gauthier G.M."/>
            <person name="Desjardins C.A."/>
            <person name="Gallo J.E."/>
            <person name="Holder J."/>
            <person name="Sullivan T.D."/>
            <person name="Marty A.J."/>
            <person name="Carmen J.C."/>
            <person name="Chen Z."/>
            <person name="Ding L."/>
            <person name="Gujja S."/>
            <person name="Magrini V."/>
            <person name="Misas E."/>
            <person name="Mitreva M."/>
            <person name="Priest M."/>
            <person name="Saif S."/>
            <person name="Whiston E.A."/>
            <person name="Young S."/>
            <person name="Zeng Q."/>
            <person name="Goldman W.E."/>
            <person name="Mardis E.R."/>
            <person name="Taylor J.W."/>
            <person name="McEwen J.G."/>
            <person name="Clay O.K."/>
            <person name="Klein B.S."/>
            <person name="Cuomo C.A."/>
        </authorList>
    </citation>
    <scope>NUCLEOTIDE SEQUENCE [LARGE SCALE GENOMIC DNA]</scope>
    <source>
        <strain evidence="2">UAMH 3008</strain>
    </source>
</reference>
<protein>
    <submittedName>
        <fullName evidence="1">Uncharacterized protein</fullName>
    </submittedName>
</protein>
<dbReference type="OrthoDB" id="5428890at2759"/>
<comment type="caution">
    <text evidence="1">The sequence shown here is derived from an EMBL/GenBank/DDBJ whole genome shotgun (WGS) entry which is preliminary data.</text>
</comment>
<dbReference type="Proteomes" id="UP000034164">
    <property type="component" value="Unassembled WGS sequence"/>
</dbReference>
<dbReference type="AlphaFoldDB" id="A0A0G2I2R3"/>
<gene>
    <name evidence="1" type="ORF">EMCG_09191</name>
</gene>